<feature type="transmembrane region" description="Helical" evidence="6">
    <location>
        <begin position="91"/>
        <end position="109"/>
    </location>
</feature>
<comment type="similarity">
    <text evidence="2">Belongs to the CbiQ family.</text>
</comment>
<dbReference type="EMBL" id="BAABKE010000006">
    <property type="protein sequence ID" value="GAA5101855.1"/>
    <property type="molecule type" value="Genomic_DNA"/>
</dbReference>
<evidence type="ECO:0000313" key="7">
    <source>
        <dbReference type="EMBL" id="GAA5101855.1"/>
    </source>
</evidence>
<dbReference type="CDD" id="cd16914">
    <property type="entry name" value="EcfT"/>
    <property type="match status" value="1"/>
</dbReference>
<keyword evidence="8" id="KW-1185">Reference proteome</keyword>
<name>A0ABP9MUY0_9GAMM</name>
<proteinExistence type="inferred from homology"/>
<evidence type="ECO:0000256" key="2">
    <source>
        <dbReference type="ARBA" id="ARBA00008564"/>
    </source>
</evidence>
<comment type="subcellular location">
    <subcellularLocation>
        <location evidence="1">Membrane</location>
        <topology evidence="1">Multi-pass membrane protein</topology>
    </subcellularLocation>
</comment>
<reference evidence="8" key="1">
    <citation type="journal article" date="2019" name="Int. J. Syst. Evol. Microbiol.">
        <title>The Global Catalogue of Microorganisms (GCM) 10K type strain sequencing project: providing services to taxonomists for standard genome sequencing and annotation.</title>
        <authorList>
            <consortium name="The Broad Institute Genomics Platform"/>
            <consortium name="The Broad Institute Genome Sequencing Center for Infectious Disease"/>
            <person name="Wu L."/>
            <person name="Ma J."/>
        </authorList>
    </citation>
    <scope>NUCLEOTIDE SEQUENCE [LARGE SCALE GENOMIC DNA]</scope>
    <source>
        <strain evidence="8">JCM 18424</strain>
    </source>
</reference>
<dbReference type="Proteomes" id="UP001500631">
    <property type="component" value="Unassembled WGS sequence"/>
</dbReference>
<sequence>MKKLHPFTALTIWAIIAVQALLLLLSISLMALAISTLLCLITWKASRHRLRYVLYLMIPMALGIYLVHGGLLHSWLGGKSSPTALQHAMTIWWRLLAIFTAAQIWMQYVPTITMIQSLFASRLPIGLSYLLASPLLLMQQLSHQIKHIQEAQLARGVRLDGNLFQRAKAMLAIIFPLINSTFANLSIKIAALESKGFRYQAKRTNLWAPKDTSAQKYFRYGAILLLIIEVIGVLLWR</sequence>
<organism evidence="7 8">
    <name type="scientific">Wohlfahrtiimonas larvae</name>
    <dbReference type="NCBI Taxonomy" id="1157986"/>
    <lineage>
        <taxon>Bacteria</taxon>
        <taxon>Pseudomonadati</taxon>
        <taxon>Pseudomonadota</taxon>
        <taxon>Gammaproteobacteria</taxon>
        <taxon>Cardiobacteriales</taxon>
        <taxon>Ignatzschineriaceae</taxon>
        <taxon>Wohlfahrtiimonas</taxon>
    </lineage>
</organism>
<protein>
    <submittedName>
        <fullName evidence="7">Energy-coupling factor transporter transmembrane component T</fullName>
    </submittedName>
</protein>
<dbReference type="InterPro" id="IPR003339">
    <property type="entry name" value="ABC/ECF_trnsptr_transmembrane"/>
</dbReference>
<feature type="transmembrane region" description="Helical" evidence="6">
    <location>
        <begin position="12"/>
        <end position="40"/>
    </location>
</feature>
<evidence type="ECO:0000313" key="8">
    <source>
        <dbReference type="Proteomes" id="UP001500631"/>
    </source>
</evidence>
<evidence type="ECO:0000256" key="1">
    <source>
        <dbReference type="ARBA" id="ARBA00004141"/>
    </source>
</evidence>
<accession>A0ABP9MUY0</accession>
<feature type="transmembrane region" description="Helical" evidence="6">
    <location>
        <begin position="169"/>
        <end position="191"/>
    </location>
</feature>
<evidence type="ECO:0000256" key="4">
    <source>
        <dbReference type="ARBA" id="ARBA00022989"/>
    </source>
</evidence>
<gene>
    <name evidence="7" type="ORF">GCM10023338_18390</name>
</gene>
<comment type="caution">
    <text evidence="7">The sequence shown here is derived from an EMBL/GenBank/DDBJ whole genome shotgun (WGS) entry which is preliminary data.</text>
</comment>
<keyword evidence="5 6" id="KW-0472">Membrane</keyword>
<evidence type="ECO:0000256" key="3">
    <source>
        <dbReference type="ARBA" id="ARBA00022692"/>
    </source>
</evidence>
<evidence type="ECO:0000256" key="6">
    <source>
        <dbReference type="SAM" id="Phobius"/>
    </source>
</evidence>
<keyword evidence="3 6" id="KW-0812">Transmembrane</keyword>
<keyword evidence="4 6" id="KW-1133">Transmembrane helix</keyword>
<feature type="transmembrane region" description="Helical" evidence="6">
    <location>
        <begin position="217"/>
        <end position="236"/>
    </location>
</feature>
<feature type="transmembrane region" description="Helical" evidence="6">
    <location>
        <begin position="52"/>
        <end position="71"/>
    </location>
</feature>
<evidence type="ECO:0000256" key="5">
    <source>
        <dbReference type="ARBA" id="ARBA00023136"/>
    </source>
</evidence>